<keyword evidence="5 8" id="KW-0663">Pyridoxal phosphate</keyword>
<dbReference type="InterPro" id="IPR043132">
    <property type="entry name" value="BCAT-like_C"/>
</dbReference>
<keyword evidence="4 9" id="KW-0808">Transferase</keyword>
<dbReference type="Gene3D" id="3.30.470.10">
    <property type="match status" value="1"/>
</dbReference>
<evidence type="ECO:0000256" key="2">
    <source>
        <dbReference type="ARBA" id="ARBA00009320"/>
    </source>
</evidence>
<dbReference type="FunFam" id="3.30.470.10:FF:000003">
    <property type="entry name" value="Branched-chain-amino-acid aminotransferase"/>
    <property type="match status" value="1"/>
</dbReference>
<dbReference type="EC" id="2.6.1.42" evidence="9"/>
<evidence type="ECO:0000256" key="9">
    <source>
        <dbReference type="RuleBase" id="RU004517"/>
    </source>
</evidence>
<evidence type="ECO:0000256" key="1">
    <source>
        <dbReference type="ARBA" id="ARBA00001933"/>
    </source>
</evidence>
<dbReference type="Gene3D" id="3.20.10.10">
    <property type="entry name" value="D-amino Acid Aminotransferase, subunit A, domain 2"/>
    <property type="match status" value="1"/>
</dbReference>
<dbReference type="NCBIfam" id="NF009897">
    <property type="entry name" value="PRK13357.1"/>
    <property type="match status" value="1"/>
</dbReference>
<keyword evidence="9" id="KW-0100">Branched-chain amino acid biosynthesis</keyword>
<dbReference type="CDD" id="cd01557">
    <property type="entry name" value="BCAT_beta_family"/>
    <property type="match status" value="1"/>
</dbReference>
<dbReference type="GO" id="GO:0008652">
    <property type="term" value="P:amino acid biosynthetic process"/>
    <property type="evidence" value="ECO:0007669"/>
    <property type="project" value="UniProtKB-KW"/>
</dbReference>
<organism evidence="10 11">
    <name type="scientific">Dillenia turbinata</name>
    <dbReference type="NCBI Taxonomy" id="194707"/>
    <lineage>
        <taxon>Eukaryota</taxon>
        <taxon>Viridiplantae</taxon>
        <taxon>Streptophyta</taxon>
        <taxon>Embryophyta</taxon>
        <taxon>Tracheophyta</taxon>
        <taxon>Spermatophyta</taxon>
        <taxon>Magnoliopsida</taxon>
        <taxon>eudicotyledons</taxon>
        <taxon>Gunneridae</taxon>
        <taxon>Pentapetalae</taxon>
        <taxon>Dilleniales</taxon>
        <taxon>Dilleniaceae</taxon>
        <taxon>Dillenia</taxon>
    </lineage>
</organism>
<evidence type="ECO:0000313" key="10">
    <source>
        <dbReference type="EMBL" id="KAK6913582.1"/>
    </source>
</evidence>
<dbReference type="NCBIfam" id="TIGR01123">
    <property type="entry name" value="ilvE_II"/>
    <property type="match status" value="1"/>
</dbReference>
<dbReference type="FunFam" id="3.20.10.10:FF:000003">
    <property type="entry name" value="Branched-chain-amino-acid aminotransferase"/>
    <property type="match status" value="1"/>
</dbReference>
<keyword evidence="11" id="KW-1185">Reference proteome</keyword>
<evidence type="ECO:0000256" key="6">
    <source>
        <dbReference type="PIRSR" id="PIRSR006468-1"/>
    </source>
</evidence>
<name>A0AAN8UNE3_9MAGN</name>
<reference evidence="10 11" key="1">
    <citation type="submission" date="2023-12" db="EMBL/GenBank/DDBJ databases">
        <title>A high-quality genome assembly for Dillenia turbinata (Dilleniales).</title>
        <authorList>
            <person name="Chanderbali A."/>
        </authorList>
    </citation>
    <scope>NUCLEOTIDE SEQUENCE [LARGE SCALE GENOMIC DNA]</scope>
    <source>
        <strain evidence="10">LSX21</strain>
        <tissue evidence="10">Leaf</tissue>
    </source>
</reference>
<evidence type="ECO:0000256" key="4">
    <source>
        <dbReference type="ARBA" id="ARBA00022679"/>
    </source>
</evidence>
<proteinExistence type="inferred from homology"/>
<sequence>MESGGALFAGLQPNHLLAPSRNATSVFPPFFSDKRSSSFHSLRVQRQVNFASSIVKVGSHVRRDATLSDTYISETSELADIDWDNLGFGFQPTDYMYVMKSTKGGFFSKGELQRFGNIELNPSAGVLNYGQGLFEGLKAYRKQDGSILLFRPEENALRMQMGAERMCMHAPTVEQFIEGVKIAVLANKRWVPPTGKGSLYIRPLLMGSGAVLGLAPAPEYTFLIYVCPVGNYFKEGLAPINLVVETEVHRATPGGTGGVKTIGNYAAVLKAQTAAKAKGYTDVLYLDSIHKKYLEEVSSCNLFIVKGNTILTPAVKGTILPGITRKSIIDVACSQGFQVEERLVSVEELLDADEVFCTGTAVVVSPVGSVTYHGERVTYGNNGVGIVSQQLYTSLTRLQMGLTEDKMNWTMELK</sequence>
<dbReference type="PANTHER" id="PTHR42825:SF2">
    <property type="entry name" value="BRANCHED-CHAIN-AMINO-ACID AMINOTRANSFERASE 3, CHLOROPLASTIC-RELATED"/>
    <property type="match status" value="1"/>
</dbReference>
<dbReference type="PROSITE" id="PS00770">
    <property type="entry name" value="AA_TRANSFER_CLASS_4"/>
    <property type="match status" value="1"/>
</dbReference>
<dbReference type="Proteomes" id="UP001370490">
    <property type="component" value="Unassembled WGS sequence"/>
</dbReference>
<accession>A0AAN8UNE3</accession>
<evidence type="ECO:0000256" key="8">
    <source>
        <dbReference type="RuleBase" id="RU004516"/>
    </source>
</evidence>
<comment type="caution">
    <text evidence="10">The sequence shown here is derived from an EMBL/GenBank/DDBJ whole genome shotgun (WGS) entry which is preliminary data.</text>
</comment>
<dbReference type="InterPro" id="IPR043131">
    <property type="entry name" value="BCAT-like_N"/>
</dbReference>
<protein>
    <recommendedName>
        <fullName evidence="9">Branched-chain-amino-acid aminotransferase</fullName>
        <ecNumber evidence="9">2.6.1.42</ecNumber>
    </recommendedName>
</protein>
<feature type="modified residue" description="N6-(pyridoxal phosphate)lysine" evidence="6">
    <location>
        <position position="260"/>
    </location>
</feature>
<evidence type="ECO:0000256" key="3">
    <source>
        <dbReference type="ARBA" id="ARBA00022576"/>
    </source>
</evidence>
<dbReference type="PIRSF" id="PIRSF006468">
    <property type="entry name" value="BCAT1"/>
    <property type="match status" value="1"/>
</dbReference>
<comment type="cofactor">
    <cofactor evidence="1 8">
        <name>pyridoxal 5'-phosphate</name>
        <dbReference type="ChEBI" id="CHEBI:597326"/>
    </cofactor>
</comment>
<evidence type="ECO:0000256" key="7">
    <source>
        <dbReference type="RuleBase" id="RU004106"/>
    </source>
</evidence>
<gene>
    <name evidence="10" type="ORF">RJ641_023183</name>
</gene>
<dbReference type="InterPro" id="IPR001544">
    <property type="entry name" value="Aminotrans_IV"/>
</dbReference>
<evidence type="ECO:0000256" key="5">
    <source>
        <dbReference type="ARBA" id="ARBA00022898"/>
    </source>
</evidence>
<comment type="catalytic activity">
    <reaction evidence="9">
        <text>L-isoleucine + 2-oxoglutarate = (S)-3-methyl-2-oxopentanoate + L-glutamate</text>
        <dbReference type="Rhea" id="RHEA:24801"/>
        <dbReference type="ChEBI" id="CHEBI:16810"/>
        <dbReference type="ChEBI" id="CHEBI:29985"/>
        <dbReference type="ChEBI" id="CHEBI:35146"/>
        <dbReference type="ChEBI" id="CHEBI:58045"/>
        <dbReference type="EC" id="2.6.1.42"/>
    </reaction>
</comment>
<dbReference type="GO" id="GO:0009507">
    <property type="term" value="C:chloroplast"/>
    <property type="evidence" value="ECO:0007669"/>
    <property type="project" value="TreeGrafter"/>
</dbReference>
<comment type="similarity">
    <text evidence="2 7">Belongs to the class-IV pyridoxal-phosphate-dependent aminotransferase family.</text>
</comment>
<dbReference type="EMBL" id="JBAMMX010000027">
    <property type="protein sequence ID" value="KAK6913582.1"/>
    <property type="molecule type" value="Genomic_DNA"/>
</dbReference>
<dbReference type="SUPFAM" id="SSF56752">
    <property type="entry name" value="D-aminoacid aminotransferase-like PLP-dependent enzymes"/>
    <property type="match status" value="1"/>
</dbReference>
<dbReference type="InterPro" id="IPR033939">
    <property type="entry name" value="BCAT_family"/>
</dbReference>
<dbReference type="InterPro" id="IPR005786">
    <property type="entry name" value="B_amino_transII"/>
</dbReference>
<dbReference type="InterPro" id="IPR018300">
    <property type="entry name" value="Aminotrans_IV_CS"/>
</dbReference>
<dbReference type="Pfam" id="PF01063">
    <property type="entry name" value="Aminotran_4"/>
    <property type="match status" value="1"/>
</dbReference>
<keyword evidence="3 9" id="KW-0032">Aminotransferase</keyword>
<dbReference type="InterPro" id="IPR036038">
    <property type="entry name" value="Aminotransferase-like"/>
</dbReference>
<comment type="catalytic activity">
    <reaction evidence="9">
        <text>L-valine + 2-oxoglutarate = 3-methyl-2-oxobutanoate + L-glutamate</text>
        <dbReference type="Rhea" id="RHEA:24813"/>
        <dbReference type="ChEBI" id="CHEBI:11851"/>
        <dbReference type="ChEBI" id="CHEBI:16810"/>
        <dbReference type="ChEBI" id="CHEBI:29985"/>
        <dbReference type="ChEBI" id="CHEBI:57762"/>
        <dbReference type="EC" id="2.6.1.42"/>
    </reaction>
</comment>
<dbReference type="AlphaFoldDB" id="A0AAN8UNE3"/>
<dbReference type="PANTHER" id="PTHR42825">
    <property type="entry name" value="AMINO ACID AMINOTRANSFERASE"/>
    <property type="match status" value="1"/>
</dbReference>
<dbReference type="GO" id="GO:0009082">
    <property type="term" value="P:branched-chain amino acid biosynthetic process"/>
    <property type="evidence" value="ECO:0007669"/>
    <property type="project" value="UniProtKB-KW"/>
</dbReference>
<evidence type="ECO:0000313" key="11">
    <source>
        <dbReference type="Proteomes" id="UP001370490"/>
    </source>
</evidence>
<dbReference type="GO" id="GO:0004084">
    <property type="term" value="F:branched-chain-amino-acid transaminase activity"/>
    <property type="evidence" value="ECO:0007669"/>
    <property type="project" value="UniProtKB-EC"/>
</dbReference>
<comment type="catalytic activity">
    <reaction evidence="9">
        <text>L-leucine + 2-oxoglutarate = 4-methyl-2-oxopentanoate + L-glutamate</text>
        <dbReference type="Rhea" id="RHEA:18321"/>
        <dbReference type="ChEBI" id="CHEBI:16810"/>
        <dbReference type="ChEBI" id="CHEBI:17865"/>
        <dbReference type="ChEBI" id="CHEBI:29985"/>
        <dbReference type="ChEBI" id="CHEBI:57427"/>
        <dbReference type="EC" id="2.6.1.42"/>
    </reaction>
</comment>
<keyword evidence="9" id="KW-0028">Amino-acid biosynthesis</keyword>